<sequence>MSSTPRELVDCAAELLKQALGEPQYRAVAVARTTAHFMLPMRFTMPFPRQDRWAPREDAISS</sequence>
<evidence type="ECO:0000313" key="1">
    <source>
        <dbReference type="EMBL" id="OXC72579.1"/>
    </source>
</evidence>
<protein>
    <submittedName>
        <fullName evidence="1">Uncharacterized protein</fullName>
    </submittedName>
</protein>
<evidence type="ECO:0000313" key="2">
    <source>
        <dbReference type="Proteomes" id="UP000214720"/>
    </source>
</evidence>
<accession>A0A226WP30</accession>
<reference evidence="2" key="1">
    <citation type="submission" date="2017-01" db="EMBL/GenBank/DDBJ databases">
        <title>Genome Analysis of Deinococcus marmoris KOPRI26562.</title>
        <authorList>
            <person name="Kim J.H."/>
            <person name="Oh H.-M."/>
        </authorList>
    </citation>
    <scope>NUCLEOTIDE SEQUENCE [LARGE SCALE GENOMIC DNA]</scope>
    <source>
        <strain evidence="2">PAMC 26633</strain>
    </source>
</reference>
<dbReference type="AlphaFoldDB" id="A0A226WP30"/>
<dbReference type="eggNOG" id="ENOG502ZFDB">
    <property type="taxonomic scope" value="Bacteria"/>
</dbReference>
<organism evidence="1 2">
    <name type="scientific">Caballeronia sordidicola</name>
    <name type="common">Burkholderia sordidicola</name>
    <dbReference type="NCBI Taxonomy" id="196367"/>
    <lineage>
        <taxon>Bacteria</taxon>
        <taxon>Pseudomonadati</taxon>
        <taxon>Pseudomonadota</taxon>
        <taxon>Betaproteobacteria</taxon>
        <taxon>Burkholderiales</taxon>
        <taxon>Burkholderiaceae</taxon>
        <taxon>Caballeronia</taxon>
    </lineage>
</organism>
<proteinExistence type="predicted"/>
<name>A0A226WP30_CABSO</name>
<dbReference type="Proteomes" id="UP000214720">
    <property type="component" value="Unassembled WGS sequence"/>
</dbReference>
<dbReference type="RefSeq" id="WP_089165650.1">
    <property type="nucleotide sequence ID" value="NZ_MTHB01000275.1"/>
</dbReference>
<gene>
    <name evidence="1" type="ORF">BSU04_41435</name>
</gene>
<dbReference type="EMBL" id="MTHB01000275">
    <property type="protein sequence ID" value="OXC72579.1"/>
    <property type="molecule type" value="Genomic_DNA"/>
</dbReference>
<comment type="caution">
    <text evidence="1">The sequence shown here is derived from an EMBL/GenBank/DDBJ whole genome shotgun (WGS) entry which is preliminary data.</text>
</comment>